<dbReference type="KEGG" id="uam:UABAM_00143"/>
<evidence type="ECO:0000313" key="1">
    <source>
        <dbReference type="EMBL" id="BBM81804.1"/>
    </source>
</evidence>
<keyword evidence="2" id="KW-1185">Reference proteome</keyword>
<dbReference type="EMBL" id="AP019860">
    <property type="protein sequence ID" value="BBM81804.1"/>
    <property type="molecule type" value="Genomic_DNA"/>
</dbReference>
<dbReference type="NCBIfam" id="TIGR04137">
    <property type="entry name" value="Chlam_Ver_rRNA"/>
    <property type="match status" value="1"/>
</dbReference>
<proteinExistence type="predicted"/>
<reference evidence="1 2" key="1">
    <citation type="submission" date="2019-08" db="EMBL/GenBank/DDBJ databases">
        <title>Complete genome sequence of Candidatus Uab amorphum.</title>
        <authorList>
            <person name="Shiratori T."/>
            <person name="Suzuki S."/>
            <person name="Kakizawa Y."/>
            <person name="Ishida K."/>
        </authorList>
    </citation>
    <scope>NUCLEOTIDE SEQUENCE [LARGE SCALE GENOMIC DNA]</scope>
    <source>
        <strain evidence="1 2">SRT547</strain>
    </source>
</reference>
<evidence type="ECO:0008006" key="3">
    <source>
        <dbReference type="Google" id="ProtNLM"/>
    </source>
</evidence>
<dbReference type="AlphaFoldDB" id="A0A5S9IHL1"/>
<evidence type="ECO:0000313" key="2">
    <source>
        <dbReference type="Proteomes" id="UP000326354"/>
    </source>
</evidence>
<dbReference type="OrthoDB" id="291303at2"/>
<protein>
    <recommendedName>
        <fullName evidence="3">Small basic protein</fullName>
    </recommendedName>
</protein>
<sequence>MTIHKSLRIKSGANKVRNVLKREERLAILAKEGRWEEGKSVYGLPKTKTGVTLKKKK</sequence>
<gene>
    <name evidence="1" type="ORF">UABAM_00143</name>
</gene>
<organism evidence="1 2">
    <name type="scientific">Uabimicrobium amorphum</name>
    <dbReference type="NCBI Taxonomy" id="2596890"/>
    <lineage>
        <taxon>Bacteria</taxon>
        <taxon>Pseudomonadati</taxon>
        <taxon>Planctomycetota</taxon>
        <taxon>Candidatus Uabimicrobiia</taxon>
        <taxon>Candidatus Uabimicrobiales</taxon>
        <taxon>Candidatus Uabimicrobiaceae</taxon>
        <taxon>Candidatus Uabimicrobium</taxon>
    </lineage>
</organism>
<name>A0A5S9IHL1_UABAM</name>
<accession>A0A5S9IHL1</accession>
<dbReference type="RefSeq" id="WP_151966070.1">
    <property type="nucleotide sequence ID" value="NZ_AP019860.1"/>
</dbReference>
<dbReference type="InterPro" id="IPR026405">
    <property type="entry name" value="Chlam/Ver/Plancto_rRNA"/>
</dbReference>
<dbReference type="Proteomes" id="UP000326354">
    <property type="component" value="Chromosome"/>
</dbReference>